<feature type="domain" description="Bulb-type lectin" evidence="1">
    <location>
        <begin position="145"/>
        <end position="253"/>
    </location>
</feature>
<dbReference type="Gene3D" id="2.90.10.10">
    <property type="entry name" value="Bulb-type lectin domain"/>
    <property type="match status" value="3"/>
</dbReference>
<dbReference type="Proteomes" id="UP001224838">
    <property type="component" value="Chromosome"/>
</dbReference>
<dbReference type="InterPro" id="IPR036426">
    <property type="entry name" value="Bulb-type_lectin_dom_sf"/>
</dbReference>
<organism evidence="2 3">
    <name type="scientific">Pseudomonas beijingensis</name>
    <dbReference type="NCBI Taxonomy" id="2954101"/>
    <lineage>
        <taxon>Bacteria</taxon>
        <taxon>Pseudomonadati</taxon>
        <taxon>Pseudomonadota</taxon>
        <taxon>Gammaproteobacteria</taxon>
        <taxon>Pseudomonadales</taxon>
        <taxon>Pseudomonadaceae</taxon>
        <taxon>Pseudomonas</taxon>
    </lineage>
</organism>
<evidence type="ECO:0000313" key="2">
    <source>
        <dbReference type="EMBL" id="WLH02380.1"/>
    </source>
</evidence>
<evidence type="ECO:0000313" key="3">
    <source>
        <dbReference type="Proteomes" id="UP001224838"/>
    </source>
</evidence>
<feature type="domain" description="Bulb-type lectin" evidence="1">
    <location>
        <begin position="14"/>
        <end position="136"/>
    </location>
</feature>
<keyword evidence="3" id="KW-1185">Reference proteome</keyword>
<dbReference type="NCBIfam" id="NF033557">
    <property type="entry name" value="LLB_putidacin"/>
    <property type="match status" value="1"/>
</dbReference>
<protein>
    <submittedName>
        <fullName evidence="2">Putidacin L1 family lectin-like bacteriocin</fullName>
    </submittedName>
</protein>
<gene>
    <name evidence="2" type="ORF">PSH92_05775</name>
</gene>
<reference evidence="2 3" key="1">
    <citation type="submission" date="2023-02" db="EMBL/GenBank/DDBJ databases">
        <title>Evolution of Hrp T3SS in non-pathogenic Pseudomonas fluorescens.</title>
        <authorList>
            <person name="Liao K."/>
            <person name="Wei H."/>
            <person name="Gu Y."/>
        </authorList>
    </citation>
    <scope>NUCLEOTIDE SEQUENCE [LARGE SCALE GENOMIC DNA]</scope>
    <source>
        <strain evidence="2 3">FP2034</strain>
    </source>
</reference>
<sequence length="276" mass="30550">MAGRTRIPFQGSGTSVLPAYQTMTAGQFLLSPNGRFKLLLQADGNLVLQDNGTVVWVANEKQPYSSTVPLRYQVPPQLYVQYGAFLDDPIRKRTWLTDNSTFTSDDQWNRTHMVLQDDGNIVLIDSVAIWNGTPSIPLMPGANASVIFSSPVELAPGIPYFSGDGALIFQGDGNVVNYGPNWSVRWSSYTQNKGAVKAVFQADGNFVVYAANDKPLWNSGTDGHPGAVLRLQPNGGLAVIKDTPVWARFGFQPTYRPIRLFDPNSFRTFDIWTWKI</sequence>
<dbReference type="SMART" id="SM00108">
    <property type="entry name" value="B_lectin"/>
    <property type="match status" value="2"/>
</dbReference>
<accession>A0ABY9FIV0</accession>
<dbReference type="PROSITE" id="PS50927">
    <property type="entry name" value="BULB_LECTIN"/>
    <property type="match status" value="2"/>
</dbReference>
<proteinExistence type="predicted"/>
<dbReference type="InterPro" id="IPR001480">
    <property type="entry name" value="Bulb-type_lectin_dom"/>
</dbReference>
<dbReference type="RefSeq" id="WP_122565438.1">
    <property type="nucleotide sequence ID" value="NZ_CP117425.1"/>
</dbReference>
<dbReference type="EMBL" id="CP117451">
    <property type="protein sequence ID" value="WLH02380.1"/>
    <property type="molecule type" value="Genomic_DNA"/>
</dbReference>
<name>A0ABY9FIV0_9PSED</name>
<dbReference type="SUPFAM" id="SSF51110">
    <property type="entry name" value="alpha-D-mannose-specific plant lectins"/>
    <property type="match status" value="2"/>
</dbReference>
<evidence type="ECO:0000259" key="1">
    <source>
        <dbReference type="PROSITE" id="PS50927"/>
    </source>
</evidence>